<comment type="caution">
    <text evidence="7">The sequence shown here is derived from an EMBL/GenBank/DDBJ whole genome shotgun (WGS) entry which is preliminary data.</text>
</comment>
<dbReference type="Gene3D" id="3.30.70.270">
    <property type="match status" value="1"/>
</dbReference>
<evidence type="ECO:0000256" key="3">
    <source>
        <dbReference type="SAM" id="Coils"/>
    </source>
</evidence>
<evidence type="ECO:0000259" key="6">
    <source>
        <dbReference type="PROSITE" id="PS50887"/>
    </source>
</evidence>
<dbReference type="EMBL" id="BLJN01000003">
    <property type="protein sequence ID" value="GFE80924.1"/>
    <property type="molecule type" value="Genomic_DNA"/>
</dbReference>
<keyword evidence="5" id="KW-1133">Transmembrane helix</keyword>
<dbReference type="AlphaFoldDB" id="A0A829YBZ7"/>
<dbReference type="PROSITE" id="PS50887">
    <property type="entry name" value="GGDEF"/>
    <property type="match status" value="1"/>
</dbReference>
<accession>A0A829YBZ7</accession>
<proteinExistence type="predicted"/>
<dbReference type="GO" id="GO:0043709">
    <property type="term" value="P:cell adhesion involved in single-species biofilm formation"/>
    <property type="evidence" value="ECO:0007669"/>
    <property type="project" value="TreeGrafter"/>
</dbReference>
<feature type="domain" description="GGDEF" evidence="6">
    <location>
        <begin position="136"/>
        <end position="277"/>
    </location>
</feature>
<dbReference type="GO" id="GO:0005886">
    <property type="term" value="C:plasma membrane"/>
    <property type="evidence" value="ECO:0007669"/>
    <property type="project" value="TreeGrafter"/>
</dbReference>
<keyword evidence="8" id="KW-1185">Reference proteome</keyword>
<feature type="coiled-coil region" evidence="3">
    <location>
        <begin position="49"/>
        <end position="101"/>
    </location>
</feature>
<gene>
    <name evidence="7" type="ORF">GCM10011487_29240</name>
</gene>
<dbReference type="InterPro" id="IPR043128">
    <property type="entry name" value="Rev_trsase/Diguanyl_cyclase"/>
</dbReference>
<dbReference type="InterPro" id="IPR050469">
    <property type="entry name" value="Diguanylate_Cyclase"/>
</dbReference>
<evidence type="ECO:0000313" key="8">
    <source>
        <dbReference type="Proteomes" id="UP000445000"/>
    </source>
</evidence>
<dbReference type="Proteomes" id="UP000445000">
    <property type="component" value="Unassembled WGS sequence"/>
</dbReference>
<dbReference type="RefSeq" id="WP_161812643.1">
    <property type="nucleotide sequence ID" value="NZ_BLJN01000003.1"/>
</dbReference>
<dbReference type="GO" id="GO:1902201">
    <property type="term" value="P:negative regulation of bacterial-type flagellum-dependent cell motility"/>
    <property type="evidence" value="ECO:0007669"/>
    <property type="project" value="TreeGrafter"/>
</dbReference>
<dbReference type="InterPro" id="IPR000160">
    <property type="entry name" value="GGDEF_dom"/>
</dbReference>
<dbReference type="SUPFAM" id="SSF55073">
    <property type="entry name" value="Nucleotide cyclase"/>
    <property type="match status" value="1"/>
</dbReference>
<evidence type="ECO:0000313" key="7">
    <source>
        <dbReference type="EMBL" id="GFE80924.1"/>
    </source>
</evidence>
<name>A0A829YBZ7_9GAMM</name>
<evidence type="ECO:0000256" key="1">
    <source>
        <dbReference type="ARBA" id="ARBA00001946"/>
    </source>
</evidence>
<dbReference type="FunFam" id="3.30.70.270:FF:000001">
    <property type="entry name" value="Diguanylate cyclase domain protein"/>
    <property type="match status" value="1"/>
</dbReference>
<comment type="cofactor">
    <cofactor evidence="1">
        <name>Mg(2+)</name>
        <dbReference type="ChEBI" id="CHEBI:18420"/>
    </cofactor>
</comment>
<sequence>MELPIAFDLEYASSYLSIGVVAALALTAIAALARTLFLHTRLARRTRELEIELAQRQRVETELQTIRDDLENRVRERTQALEARNEELSRVRLALETANRRLRRLVAADPLTGIANRRHFDRVLDREVRRARRERQPLSLIFLDVDEFKHFNDTYGHAHGDEVLRRVARTLDESFRRGGDLVARYGGEEFAVVLPGMDAHRAGLYAERLRRRIWRMAIPCSSAQTGERITISGGVAAIAPGTPGFHDTTPDALLKAADQALYKAKCQGRNRIAMAASQDARAPVPSTPDRPVIDLAS</sequence>
<keyword evidence="5" id="KW-0812">Transmembrane</keyword>
<dbReference type="GO" id="GO:0052621">
    <property type="term" value="F:diguanylate cyclase activity"/>
    <property type="evidence" value="ECO:0007669"/>
    <property type="project" value="UniProtKB-EC"/>
</dbReference>
<evidence type="ECO:0000256" key="2">
    <source>
        <dbReference type="ARBA" id="ARBA00012528"/>
    </source>
</evidence>
<dbReference type="PANTHER" id="PTHR45138">
    <property type="entry name" value="REGULATORY COMPONENTS OF SENSORY TRANSDUCTION SYSTEM"/>
    <property type="match status" value="1"/>
</dbReference>
<dbReference type="CDD" id="cd01949">
    <property type="entry name" value="GGDEF"/>
    <property type="match status" value="1"/>
</dbReference>
<dbReference type="NCBIfam" id="TIGR00254">
    <property type="entry name" value="GGDEF"/>
    <property type="match status" value="1"/>
</dbReference>
<reference evidence="8" key="1">
    <citation type="submission" date="2020-01" db="EMBL/GenBank/DDBJ databases">
        <title>'Steroidobacter agaridevorans' sp. nov., agar-degrading bacteria isolated from rhizosphere soils.</title>
        <authorList>
            <person name="Ikenaga M."/>
            <person name="Kataoka M."/>
            <person name="Murouchi A."/>
            <person name="Katsuragi S."/>
            <person name="Sakai M."/>
        </authorList>
    </citation>
    <scope>NUCLEOTIDE SEQUENCE [LARGE SCALE GENOMIC DNA]</scope>
    <source>
        <strain evidence="8">YU21-B</strain>
    </source>
</reference>
<feature type="transmembrane region" description="Helical" evidence="5">
    <location>
        <begin position="12"/>
        <end position="37"/>
    </location>
</feature>
<dbReference type="EC" id="2.7.7.65" evidence="2"/>
<keyword evidence="5" id="KW-0472">Membrane</keyword>
<dbReference type="InterPro" id="IPR029787">
    <property type="entry name" value="Nucleotide_cyclase"/>
</dbReference>
<evidence type="ECO:0000256" key="4">
    <source>
        <dbReference type="SAM" id="MobiDB-lite"/>
    </source>
</evidence>
<organism evidence="7 8">
    <name type="scientific">Steroidobacter agaridevorans</name>
    <dbReference type="NCBI Taxonomy" id="2695856"/>
    <lineage>
        <taxon>Bacteria</taxon>
        <taxon>Pseudomonadati</taxon>
        <taxon>Pseudomonadota</taxon>
        <taxon>Gammaproteobacteria</taxon>
        <taxon>Steroidobacterales</taxon>
        <taxon>Steroidobacteraceae</taxon>
        <taxon>Steroidobacter</taxon>
    </lineage>
</organism>
<feature type="region of interest" description="Disordered" evidence="4">
    <location>
        <begin position="277"/>
        <end position="297"/>
    </location>
</feature>
<dbReference type="SMART" id="SM00267">
    <property type="entry name" value="GGDEF"/>
    <property type="match status" value="1"/>
</dbReference>
<protein>
    <recommendedName>
        <fullName evidence="2">diguanylate cyclase</fullName>
        <ecNumber evidence="2">2.7.7.65</ecNumber>
    </recommendedName>
</protein>
<keyword evidence="3" id="KW-0175">Coiled coil</keyword>
<evidence type="ECO:0000256" key="5">
    <source>
        <dbReference type="SAM" id="Phobius"/>
    </source>
</evidence>
<dbReference type="PANTHER" id="PTHR45138:SF24">
    <property type="entry name" value="DIGUANYLATE CYCLASE DGCC-RELATED"/>
    <property type="match status" value="1"/>
</dbReference>
<dbReference type="Pfam" id="PF00990">
    <property type="entry name" value="GGDEF"/>
    <property type="match status" value="1"/>
</dbReference>